<evidence type="ECO:0000313" key="2">
    <source>
        <dbReference type="EMBL" id="GAH80563.1"/>
    </source>
</evidence>
<proteinExistence type="predicted"/>
<protein>
    <submittedName>
        <fullName evidence="2">Uncharacterized protein</fullName>
    </submittedName>
</protein>
<feature type="compositionally biased region" description="Basic and acidic residues" evidence="1">
    <location>
        <begin position="91"/>
        <end position="102"/>
    </location>
</feature>
<reference evidence="2" key="1">
    <citation type="journal article" date="2014" name="Front. Microbiol.">
        <title>High frequency of phylogenetically diverse reductive dehalogenase-homologous genes in deep subseafloor sedimentary metagenomes.</title>
        <authorList>
            <person name="Kawai M."/>
            <person name="Futagami T."/>
            <person name="Toyoda A."/>
            <person name="Takaki Y."/>
            <person name="Nishi S."/>
            <person name="Hori S."/>
            <person name="Arai W."/>
            <person name="Tsubouchi T."/>
            <person name="Morono Y."/>
            <person name="Uchiyama I."/>
            <person name="Ito T."/>
            <person name="Fujiyama A."/>
            <person name="Inagaki F."/>
            <person name="Takami H."/>
        </authorList>
    </citation>
    <scope>NUCLEOTIDE SEQUENCE</scope>
    <source>
        <strain evidence="2">Expedition CK06-06</strain>
    </source>
</reference>
<comment type="caution">
    <text evidence="2">The sequence shown here is derived from an EMBL/GenBank/DDBJ whole genome shotgun (WGS) entry which is preliminary data.</text>
</comment>
<feature type="non-terminal residue" evidence="2">
    <location>
        <position position="124"/>
    </location>
</feature>
<name>X1KES3_9ZZZZ</name>
<organism evidence="2">
    <name type="scientific">marine sediment metagenome</name>
    <dbReference type="NCBI Taxonomy" id="412755"/>
    <lineage>
        <taxon>unclassified sequences</taxon>
        <taxon>metagenomes</taxon>
        <taxon>ecological metagenomes</taxon>
    </lineage>
</organism>
<evidence type="ECO:0000256" key="1">
    <source>
        <dbReference type="SAM" id="MobiDB-lite"/>
    </source>
</evidence>
<gene>
    <name evidence="2" type="ORF">S03H2_68103</name>
</gene>
<sequence>MPVNKAEVNHTRIARTIFAVAESIGMSDRKQVERLAARVIERLEQTPLPAVAELVEQPFPGMENLVPHRRKPLPTDTEIQAMVMEILEAEKPAQREEVKPEMESTAAVKPTSKPSSGINLGENA</sequence>
<feature type="region of interest" description="Disordered" evidence="1">
    <location>
        <begin position="91"/>
        <end position="124"/>
    </location>
</feature>
<dbReference type="AlphaFoldDB" id="X1KES3"/>
<dbReference type="EMBL" id="BARU01044716">
    <property type="protein sequence ID" value="GAH80563.1"/>
    <property type="molecule type" value="Genomic_DNA"/>
</dbReference>
<accession>X1KES3</accession>